<evidence type="ECO:0000256" key="5">
    <source>
        <dbReference type="ARBA" id="ARBA00022556"/>
    </source>
</evidence>
<accession>A0ABU9Z1U2</accession>
<dbReference type="InterPro" id="IPR037185">
    <property type="entry name" value="EmrE-like"/>
</dbReference>
<evidence type="ECO:0000256" key="3">
    <source>
        <dbReference type="ARBA" id="ARBA00022516"/>
    </source>
</evidence>
<feature type="transmembrane region" description="Helical" evidence="11">
    <location>
        <begin position="76"/>
        <end position="94"/>
    </location>
</feature>
<name>A0ABU9Z1U2_9RHOO</name>
<evidence type="ECO:0000256" key="7">
    <source>
        <dbReference type="ARBA" id="ARBA00022985"/>
    </source>
</evidence>
<keyword evidence="7" id="KW-0448">Lipopolysaccharide biosynthesis</keyword>
<evidence type="ECO:0000256" key="8">
    <source>
        <dbReference type="ARBA" id="ARBA00022989"/>
    </source>
</evidence>
<keyword evidence="9" id="KW-0443">Lipid metabolism</keyword>
<comment type="caution">
    <text evidence="13">The sequence shown here is derived from an EMBL/GenBank/DDBJ whole genome shotgun (WGS) entry which is preliminary data.</text>
</comment>
<comment type="subcellular location">
    <subcellularLocation>
        <location evidence="1">Cell membrane</location>
        <topology evidence="1">Multi-pass membrane protein</topology>
    </subcellularLocation>
</comment>
<sequence length="119" mass="12899">MQSSIIFTLWLLNIVLDAGGQLAFKAAAMSPDSGSLKQRWLHMAARPWIWVGVICFVFEFVVWLAFLSLVPLAEGILLGMINIVVVMLAGRWLFGEKLSPMRVLGVCLIAVGVAIVGGA</sequence>
<dbReference type="Pfam" id="PF00892">
    <property type="entry name" value="EamA"/>
    <property type="match status" value="1"/>
</dbReference>
<dbReference type="EMBL" id="JBDIVE010000009">
    <property type="protein sequence ID" value="MEN3069940.1"/>
    <property type="molecule type" value="Genomic_DNA"/>
</dbReference>
<dbReference type="PANTHER" id="PTHR30561:SF9">
    <property type="entry name" value="4-AMINO-4-DEOXY-L-ARABINOSE-PHOSPHOUNDECAPRENOL FLIPPASE SUBUNIT ARNF-RELATED"/>
    <property type="match status" value="1"/>
</dbReference>
<keyword evidence="4" id="KW-0997">Cell inner membrane</keyword>
<evidence type="ECO:0000259" key="12">
    <source>
        <dbReference type="Pfam" id="PF00892"/>
    </source>
</evidence>
<protein>
    <submittedName>
        <fullName evidence="13">EamA family transporter</fullName>
    </submittedName>
</protein>
<keyword evidence="14" id="KW-1185">Reference proteome</keyword>
<keyword evidence="8 11" id="KW-1133">Transmembrane helix</keyword>
<reference evidence="13 14" key="1">
    <citation type="journal article" date="2018" name="Int. J. Syst. Evol. Microbiol.">
        <title>Uliginosibacterium sediminicola sp. nov., isolated from freshwater sediment.</title>
        <authorList>
            <person name="Hwang W.M."/>
            <person name="Kim S.M."/>
            <person name="Kang K."/>
            <person name="Ahn T.Y."/>
        </authorList>
    </citation>
    <scope>NUCLEOTIDE SEQUENCE [LARGE SCALE GENOMIC DNA]</scope>
    <source>
        <strain evidence="13 14">M1-21</strain>
    </source>
</reference>
<keyword evidence="3" id="KW-0444">Lipid biosynthesis</keyword>
<proteinExistence type="predicted"/>
<keyword evidence="10 11" id="KW-0472">Membrane</keyword>
<evidence type="ECO:0000256" key="9">
    <source>
        <dbReference type="ARBA" id="ARBA00023098"/>
    </source>
</evidence>
<dbReference type="RefSeq" id="WP_345920713.1">
    <property type="nucleotide sequence ID" value="NZ_JBDIVE010000009.1"/>
</dbReference>
<dbReference type="InterPro" id="IPR000390">
    <property type="entry name" value="Small_drug/metabolite_transptr"/>
</dbReference>
<evidence type="ECO:0000256" key="1">
    <source>
        <dbReference type="ARBA" id="ARBA00004651"/>
    </source>
</evidence>
<feature type="domain" description="EamA" evidence="12">
    <location>
        <begin position="46"/>
        <end position="116"/>
    </location>
</feature>
<gene>
    <name evidence="13" type="ORF">ABDB84_15770</name>
</gene>
<keyword evidence="6 11" id="KW-0812">Transmembrane</keyword>
<keyword evidence="2" id="KW-1003">Cell membrane</keyword>
<dbReference type="SUPFAM" id="SSF103481">
    <property type="entry name" value="Multidrug resistance efflux transporter EmrE"/>
    <property type="match status" value="1"/>
</dbReference>
<feature type="transmembrane region" description="Helical" evidence="11">
    <location>
        <begin position="101"/>
        <end position="118"/>
    </location>
</feature>
<organism evidence="13 14">
    <name type="scientific">Uliginosibacterium sediminicola</name>
    <dbReference type="NCBI Taxonomy" id="2024550"/>
    <lineage>
        <taxon>Bacteria</taxon>
        <taxon>Pseudomonadati</taxon>
        <taxon>Pseudomonadota</taxon>
        <taxon>Betaproteobacteria</taxon>
        <taxon>Rhodocyclales</taxon>
        <taxon>Zoogloeaceae</taxon>
        <taxon>Uliginosibacterium</taxon>
    </lineage>
</organism>
<keyword evidence="5" id="KW-0441">Lipid A biosynthesis</keyword>
<evidence type="ECO:0000313" key="13">
    <source>
        <dbReference type="EMBL" id="MEN3069940.1"/>
    </source>
</evidence>
<dbReference type="PANTHER" id="PTHR30561">
    <property type="entry name" value="SMR FAMILY PROTON-DEPENDENT DRUG EFFLUX TRANSPORTER SUGE"/>
    <property type="match status" value="1"/>
</dbReference>
<evidence type="ECO:0000256" key="4">
    <source>
        <dbReference type="ARBA" id="ARBA00022519"/>
    </source>
</evidence>
<dbReference type="Gene3D" id="1.10.3730.20">
    <property type="match status" value="1"/>
</dbReference>
<evidence type="ECO:0000256" key="11">
    <source>
        <dbReference type="SAM" id="Phobius"/>
    </source>
</evidence>
<evidence type="ECO:0000256" key="10">
    <source>
        <dbReference type="ARBA" id="ARBA00023136"/>
    </source>
</evidence>
<evidence type="ECO:0000313" key="14">
    <source>
        <dbReference type="Proteomes" id="UP001410394"/>
    </source>
</evidence>
<feature type="transmembrane region" description="Helical" evidence="11">
    <location>
        <begin position="6"/>
        <end position="27"/>
    </location>
</feature>
<evidence type="ECO:0000256" key="6">
    <source>
        <dbReference type="ARBA" id="ARBA00022692"/>
    </source>
</evidence>
<dbReference type="Proteomes" id="UP001410394">
    <property type="component" value="Unassembled WGS sequence"/>
</dbReference>
<evidence type="ECO:0000256" key="2">
    <source>
        <dbReference type="ARBA" id="ARBA00022475"/>
    </source>
</evidence>
<feature type="transmembrane region" description="Helical" evidence="11">
    <location>
        <begin position="48"/>
        <end position="70"/>
    </location>
</feature>
<dbReference type="InterPro" id="IPR000620">
    <property type="entry name" value="EamA_dom"/>
</dbReference>